<proteinExistence type="predicted"/>
<organism evidence="2 3">
    <name type="scientific">Peribacillus simplex NBRC 15720 = DSM 1321</name>
    <dbReference type="NCBI Taxonomy" id="1349754"/>
    <lineage>
        <taxon>Bacteria</taxon>
        <taxon>Bacillati</taxon>
        <taxon>Bacillota</taxon>
        <taxon>Bacilli</taxon>
        <taxon>Bacillales</taxon>
        <taxon>Bacillaceae</taxon>
        <taxon>Peribacillus</taxon>
    </lineage>
</organism>
<dbReference type="GO" id="GO:0016740">
    <property type="term" value="F:transferase activity"/>
    <property type="evidence" value="ECO:0007669"/>
    <property type="project" value="UniProtKB-KW"/>
</dbReference>
<protein>
    <submittedName>
        <fullName evidence="2">Glutathione transferase</fullName>
    </submittedName>
</protein>
<dbReference type="Pfam" id="PF00903">
    <property type="entry name" value="Glyoxalase"/>
    <property type="match status" value="1"/>
</dbReference>
<dbReference type="Proteomes" id="UP000214618">
    <property type="component" value="Chromosome"/>
</dbReference>
<dbReference type="PROSITE" id="PS51819">
    <property type="entry name" value="VOC"/>
    <property type="match status" value="1"/>
</dbReference>
<evidence type="ECO:0000313" key="2">
    <source>
        <dbReference type="EMBL" id="ASS95330.1"/>
    </source>
</evidence>
<dbReference type="InterPro" id="IPR029068">
    <property type="entry name" value="Glyas_Bleomycin-R_OHBP_Dase"/>
</dbReference>
<dbReference type="RefSeq" id="WP_063236393.1">
    <property type="nucleotide sequence ID" value="NZ_BCVO01000049.1"/>
</dbReference>
<evidence type="ECO:0000259" key="1">
    <source>
        <dbReference type="PROSITE" id="PS51819"/>
    </source>
</evidence>
<dbReference type="InterPro" id="IPR037523">
    <property type="entry name" value="VOC_core"/>
</dbReference>
<dbReference type="SUPFAM" id="SSF54593">
    <property type="entry name" value="Glyoxalase/Bleomycin resistance protein/Dihydroxybiphenyl dioxygenase"/>
    <property type="match status" value="1"/>
</dbReference>
<dbReference type="Gene3D" id="3.10.180.10">
    <property type="entry name" value="2,3-Dihydroxybiphenyl 1,2-Dioxygenase, domain 1"/>
    <property type="match status" value="1"/>
</dbReference>
<dbReference type="GeneID" id="56474318"/>
<dbReference type="AlphaFoldDB" id="A0A223EJC9"/>
<keyword evidence="2" id="KW-0808">Transferase</keyword>
<dbReference type="OrthoDB" id="375220at2"/>
<dbReference type="CDD" id="cd06587">
    <property type="entry name" value="VOC"/>
    <property type="match status" value="1"/>
</dbReference>
<reference evidence="2 3" key="1">
    <citation type="submission" date="2016-10" db="EMBL/GenBank/DDBJ databases">
        <title>The whole genome sequencing and assembly of Bacillus simplex DSM 1321 strain.</title>
        <authorList>
            <person name="Park M.-K."/>
            <person name="Lee Y.-J."/>
            <person name="Yi H."/>
            <person name="Bahn Y.-S."/>
            <person name="Kim J.F."/>
            <person name="Lee D.-W."/>
        </authorList>
    </citation>
    <scope>NUCLEOTIDE SEQUENCE [LARGE SCALE GENOMIC DNA]</scope>
    <source>
        <strain evidence="2 3">DSM 1321</strain>
    </source>
</reference>
<dbReference type="EMBL" id="CP017704">
    <property type="protein sequence ID" value="ASS95330.1"/>
    <property type="molecule type" value="Genomic_DNA"/>
</dbReference>
<gene>
    <name evidence="2" type="ORF">BS1321_16275</name>
</gene>
<feature type="domain" description="VOC" evidence="1">
    <location>
        <begin position="4"/>
        <end position="130"/>
    </location>
</feature>
<dbReference type="InterPro" id="IPR004360">
    <property type="entry name" value="Glyas_Fos-R_dOase_dom"/>
</dbReference>
<accession>A0A223EJC9</accession>
<sequence length="155" mass="18132">MIKGLYEAHLPVSNLENSIKFYKKLDLEIAYQNDKLAFFWIEKGKSWLGLWETNHVEIPYHPSIRHVALQIDIEDMTSAKDWLNSKGIEIRTTFDLTEEQQPLVLDNNPQAHAAIYFNDPDGNPLELIAPLRLDFEESFGEMSLEDWYRRNTAHN</sequence>
<name>A0A223EJC9_9BACI</name>
<evidence type="ECO:0000313" key="3">
    <source>
        <dbReference type="Proteomes" id="UP000214618"/>
    </source>
</evidence>